<evidence type="ECO:0000256" key="4">
    <source>
        <dbReference type="ARBA" id="ARBA00022475"/>
    </source>
</evidence>
<dbReference type="SUPFAM" id="SSF56112">
    <property type="entry name" value="Protein kinase-like (PK-like)"/>
    <property type="match status" value="2"/>
</dbReference>
<keyword evidence="4" id="KW-1003">Cell membrane</keyword>
<dbReference type="Proteomes" id="UP000245207">
    <property type="component" value="Unassembled WGS sequence"/>
</dbReference>
<dbReference type="InterPro" id="IPR000719">
    <property type="entry name" value="Prot_kinase_dom"/>
</dbReference>
<comment type="similarity">
    <text evidence="2">In the N-terminal section; belongs to the leguminous lectin family.</text>
</comment>
<evidence type="ECO:0000259" key="13">
    <source>
        <dbReference type="PROSITE" id="PS50011"/>
    </source>
</evidence>
<dbReference type="Gene3D" id="3.30.200.20">
    <property type="entry name" value="Phosphorylase Kinase, domain 1"/>
    <property type="match status" value="1"/>
</dbReference>
<dbReference type="EMBL" id="PKPP01000173">
    <property type="protein sequence ID" value="PWA96516.1"/>
    <property type="molecule type" value="Genomic_DNA"/>
</dbReference>
<keyword evidence="11 14" id="KW-0675">Receptor</keyword>
<dbReference type="Pfam" id="PF07714">
    <property type="entry name" value="PK_Tyr_Ser-Thr"/>
    <property type="match status" value="1"/>
</dbReference>
<dbReference type="GO" id="GO:0002229">
    <property type="term" value="P:defense response to oomycetes"/>
    <property type="evidence" value="ECO:0007669"/>
    <property type="project" value="UniProtKB-ARBA"/>
</dbReference>
<dbReference type="PANTHER" id="PTHR45621">
    <property type="entry name" value="OS01G0588500 PROTEIN-RELATED"/>
    <property type="match status" value="1"/>
</dbReference>
<sequence>MFPADTREDTGDCRIESLKEFKFSDLKKATSNFSEDLLLGRGNYGRVFLGWVNQNTFTPTRQGDRIPIAVSRTDQECAQGHRDSKVVVSMLGRMTHPYIITLLGYCIDKKHDYLLVYEYMQNRNLFDCLHTESPEIAELLSWQTRLTILIGVARGLAYLHSLKDQVIHRDVKSRSILLDQDFNAKLGNFGFARYGSKIGEEHVSTRVMGSLGYIDPEYLQTGRCSVKSDIYSFGVVLLETLTGQRTYDWNRVDEYVYLPTWAKSPEIAELLSWQTRLTILIGVARGLAYLHLLKDQVIHRDVKSRSILLDQDFNAKLGNFGFARYGSKIGEEHVSTRVMGSLGYIDPEYLQTGRCSVKSDIYSFGVVLLETLTGQRTYDWNRVDEYVYLPTWASQFNRIDLNEILDPRLELNYPEEGAFECITLALRCVAYHSKDRPSSEEVLQSLEKIYFDLNPEHPEI</sequence>
<evidence type="ECO:0000256" key="10">
    <source>
        <dbReference type="ARBA" id="ARBA00023136"/>
    </source>
</evidence>
<evidence type="ECO:0000256" key="2">
    <source>
        <dbReference type="ARBA" id="ARBA00008536"/>
    </source>
</evidence>
<reference evidence="14 15" key="1">
    <citation type="journal article" date="2018" name="Mol. Plant">
        <title>The genome of Artemisia annua provides insight into the evolution of Asteraceae family and artemisinin biosynthesis.</title>
        <authorList>
            <person name="Shen Q."/>
            <person name="Zhang L."/>
            <person name="Liao Z."/>
            <person name="Wang S."/>
            <person name="Yan T."/>
            <person name="Shi P."/>
            <person name="Liu M."/>
            <person name="Fu X."/>
            <person name="Pan Q."/>
            <person name="Wang Y."/>
            <person name="Lv Z."/>
            <person name="Lu X."/>
            <person name="Zhang F."/>
            <person name="Jiang W."/>
            <person name="Ma Y."/>
            <person name="Chen M."/>
            <person name="Hao X."/>
            <person name="Li L."/>
            <person name="Tang Y."/>
            <person name="Lv G."/>
            <person name="Zhou Y."/>
            <person name="Sun X."/>
            <person name="Brodelius P.E."/>
            <person name="Rose J.K.C."/>
            <person name="Tang K."/>
        </authorList>
    </citation>
    <scope>NUCLEOTIDE SEQUENCE [LARGE SCALE GENOMIC DNA]</scope>
    <source>
        <strain evidence="15">cv. Huhao1</strain>
        <tissue evidence="14">Leaf</tissue>
    </source>
</reference>
<keyword evidence="10" id="KW-0472">Membrane</keyword>
<dbReference type="FunFam" id="1.10.510.10:FF:000240">
    <property type="entry name" value="Lectin-domain containing receptor kinase A4.3"/>
    <property type="match status" value="2"/>
</dbReference>
<evidence type="ECO:0000256" key="8">
    <source>
        <dbReference type="ARBA" id="ARBA00022840"/>
    </source>
</evidence>
<organism evidence="14 15">
    <name type="scientific">Artemisia annua</name>
    <name type="common">Sweet wormwood</name>
    <dbReference type="NCBI Taxonomy" id="35608"/>
    <lineage>
        <taxon>Eukaryota</taxon>
        <taxon>Viridiplantae</taxon>
        <taxon>Streptophyta</taxon>
        <taxon>Embryophyta</taxon>
        <taxon>Tracheophyta</taxon>
        <taxon>Spermatophyta</taxon>
        <taxon>Magnoliopsida</taxon>
        <taxon>eudicotyledons</taxon>
        <taxon>Gunneridae</taxon>
        <taxon>Pentapetalae</taxon>
        <taxon>asterids</taxon>
        <taxon>campanulids</taxon>
        <taxon>Asterales</taxon>
        <taxon>Asteraceae</taxon>
        <taxon>Asteroideae</taxon>
        <taxon>Anthemideae</taxon>
        <taxon>Artemisiinae</taxon>
        <taxon>Artemisia</taxon>
    </lineage>
</organism>
<comment type="caution">
    <text evidence="14">The sequence shown here is derived from an EMBL/GenBank/DDBJ whole genome shotgun (WGS) entry which is preliminary data.</text>
</comment>
<dbReference type="STRING" id="35608.A0A2U1QES9"/>
<dbReference type="Gene3D" id="1.10.510.10">
    <property type="entry name" value="Transferase(Phosphotransferase) domain 1"/>
    <property type="match status" value="2"/>
</dbReference>
<keyword evidence="12" id="KW-0325">Glycoprotein</keyword>
<dbReference type="PROSITE" id="PS50011">
    <property type="entry name" value="PROTEIN_KINASE_DOM"/>
    <property type="match status" value="1"/>
</dbReference>
<proteinExistence type="inferred from homology"/>
<keyword evidence="7" id="KW-0547">Nucleotide-binding</keyword>
<evidence type="ECO:0000256" key="12">
    <source>
        <dbReference type="ARBA" id="ARBA00023180"/>
    </source>
</evidence>
<dbReference type="AlphaFoldDB" id="A0A2U1QES9"/>
<evidence type="ECO:0000313" key="14">
    <source>
        <dbReference type="EMBL" id="PWA96516.1"/>
    </source>
</evidence>
<dbReference type="GO" id="GO:0005886">
    <property type="term" value="C:plasma membrane"/>
    <property type="evidence" value="ECO:0007669"/>
    <property type="project" value="UniProtKB-SubCell"/>
</dbReference>
<dbReference type="Pfam" id="PF00069">
    <property type="entry name" value="Pkinase"/>
    <property type="match status" value="1"/>
</dbReference>
<evidence type="ECO:0000313" key="15">
    <source>
        <dbReference type="Proteomes" id="UP000245207"/>
    </source>
</evidence>
<keyword evidence="6" id="KW-0732">Signal</keyword>
<dbReference type="InterPro" id="IPR011009">
    <property type="entry name" value="Kinase-like_dom_sf"/>
</dbReference>
<evidence type="ECO:0000256" key="11">
    <source>
        <dbReference type="ARBA" id="ARBA00023170"/>
    </source>
</evidence>
<dbReference type="InterPro" id="IPR001245">
    <property type="entry name" value="Ser-Thr/Tyr_kinase_cat_dom"/>
</dbReference>
<comment type="subcellular location">
    <subcellularLocation>
        <location evidence="1">Cell membrane</location>
        <topology evidence="1">Single-pass type I membrane protein</topology>
    </subcellularLocation>
</comment>
<gene>
    <name evidence="14" type="ORF">CTI12_AA027780</name>
</gene>
<name>A0A2U1QES9_ARTAN</name>
<dbReference type="GO" id="GO:0004672">
    <property type="term" value="F:protein kinase activity"/>
    <property type="evidence" value="ECO:0007669"/>
    <property type="project" value="InterPro"/>
</dbReference>
<dbReference type="GO" id="GO:0005524">
    <property type="term" value="F:ATP binding"/>
    <property type="evidence" value="ECO:0007669"/>
    <property type="project" value="UniProtKB-KW"/>
</dbReference>
<evidence type="ECO:0000256" key="7">
    <source>
        <dbReference type="ARBA" id="ARBA00022741"/>
    </source>
</evidence>
<keyword evidence="5" id="KW-0812">Transmembrane</keyword>
<keyword evidence="15" id="KW-1185">Reference proteome</keyword>
<evidence type="ECO:0000256" key="9">
    <source>
        <dbReference type="ARBA" id="ARBA00022989"/>
    </source>
</evidence>
<protein>
    <submittedName>
        <fullName evidence="14">Tyrosine-protein kinase, neurotrophic receptor, type 2</fullName>
    </submittedName>
</protein>
<evidence type="ECO:0000256" key="1">
    <source>
        <dbReference type="ARBA" id="ARBA00004251"/>
    </source>
</evidence>
<keyword evidence="8" id="KW-0067">ATP-binding</keyword>
<dbReference type="InterPro" id="IPR050823">
    <property type="entry name" value="Plant_Ser_Thr_Prot_Kinase"/>
</dbReference>
<keyword evidence="14" id="KW-0418">Kinase</keyword>
<keyword evidence="14" id="KW-0808">Transferase</keyword>
<evidence type="ECO:0000256" key="6">
    <source>
        <dbReference type="ARBA" id="ARBA00022729"/>
    </source>
</evidence>
<evidence type="ECO:0000256" key="5">
    <source>
        <dbReference type="ARBA" id="ARBA00022692"/>
    </source>
</evidence>
<comment type="similarity">
    <text evidence="3">In the C-terminal section; belongs to the protein kinase superfamily. Ser/Thr protein kinase family.</text>
</comment>
<accession>A0A2U1QES9</accession>
<keyword evidence="9" id="KW-1133">Transmembrane helix</keyword>
<feature type="domain" description="Protein kinase" evidence="13">
    <location>
        <begin position="33"/>
        <end position="460"/>
    </location>
</feature>
<dbReference type="OrthoDB" id="4062651at2759"/>
<evidence type="ECO:0000256" key="3">
    <source>
        <dbReference type="ARBA" id="ARBA00010217"/>
    </source>
</evidence>